<dbReference type="InterPro" id="IPR004772">
    <property type="entry name" value="TrkH"/>
</dbReference>
<dbReference type="GO" id="GO:0005886">
    <property type="term" value="C:plasma membrane"/>
    <property type="evidence" value="ECO:0007669"/>
    <property type="project" value="UniProtKB-SubCell"/>
</dbReference>
<evidence type="ECO:0000256" key="1">
    <source>
        <dbReference type="ARBA" id="ARBA00004651"/>
    </source>
</evidence>
<keyword evidence="11" id="KW-0479">Metal-binding</keyword>
<evidence type="ECO:0000313" key="14">
    <source>
        <dbReference type="Proteomes" id="UP000251075"/>
    </source>
</evidence>
<dbReference type="PANTHER" id="PTHR32024">
    <property type="entry name" value="TRK SYSTEM POTASSIUM UPTAKE PROTEIN TRKG-RELATED"/>
    <property type="match status" value="1"/>
</dbReference>
<keyword evidence="9 10" id="KW-0472">Membrane</keyword>
<evidence type="ECO:0000313" key="13">
    <source>
        <dbReference type="EMBL" id="RAU23527.1"/>
    </source>
</evidence>
<evidence type="ECO:0000256" key="4">
    <source>
        <dbReference type="ARBA" id="ARBA00022538"/>
    </source>
</evidence>
<keyword evidence="14" id="KW-1185">Reference proteome</keyword>
<keyword evidence="5 12" id="KW-0812">Transmembrane</keyword>
<evidence type="ECO:0000256" key="6">
    <source>
        <dbReference type="ARBA" id="ARBA00022958"/>
    </source>
</evidence>
<evidence type="ECO:0000256" key="3">
    <source>
        <dbReference type="ARBA" id="ARBA00022475"/>
    </source>
</evidence>
<dbReference type="Pfam" id="PF02386">
    <property type="entry name" value="TrkH"/>
    <property type="match status" value="1"/>
</dbReference>
<evidence type="ECO:0000256" key="12">
    <source>
        <dbReference type="SAM" id="Phobius"/>
    </source>
</evidence>
<evidence type="ECO:0000256" key="10">
    <source>
        <dbReference type="PIRNR" id="PIRNR006247"/>
    </source>
</evidence>
<evidence type="ECO:0000256" key="11">
    <source>
        <dbReference type="PIRSR" id="PIRSR006247-1"/>
    </source>
</evidence>
<feature type="transmembrane region" description="Helical" evidence="12">
    <location>
        <begin position="327"/>
        <end position="347"/>
    </location>
</feature>
<feature type="transmembrane region" description="Helical" evidence="12">
    <location>
        <begin position="71"/>
        <end position="92"/>
    </location>
</feature>
<dbReference type="AlphaFoldDB" id="A0A364P2Y5"/>
<accession>A0A364P2Y5</accession>
<protein>
    <recommendedName>
        <fullName evidence="10">Trk system potassium uptake protein</fullName>
    </recommendedName>
</protein>
<feature type="transmembrane region" description="Helical" evidence="12">
    <location>
        <begin position="456"/>
        <end position="481"/>
    </location>
</feature>
<feature type="binding site" evidence="11">
    <location>
        <position position="316"/>
    </location>
    <ligand>
        <name>K(+)</name>
        <dbReference type="ChEBI" id="CHEBI:29103"/>
    </ligand>
</feature>
<dbReference type="GO" id="GO:0046872">
    <property type="term" value="F:metal ion binding"/>
    <property type="evidence" value="ECO:0007669"/>
    <property type="project" value="UniProtKB-KW"/>
</dbReference>
<comment type="subcellular location">
    <subcellularLocation>
        <location evidence="10">Cell inner membrane</location>
        <topology evidence="10">Multi-pass membrane protein</topology>
    </subcellularLocation>
    <subcellularLocation>
        <location evidence="1">Cell membrane</location>
        <topology evidence="1">Multi-pass membrane protein</topology>
    </subcellularLocation>
</comment>
<feature type="binding site" evidence="11">
    <location>
        <position position="432"/>
    </location>
    <ligand>
        <name>K(+)</name>
        <dbReference type="ChEBI" id="CHEBI:29103"/>
    </ligand>
</feature>
<feature type="transmembrane region" description="Helical" evidence="12">
    <location>
        <begin position="272"/>
        <end position="292"/>
    </location>
</feature>
<keyword evidence="4 10" id="KW-0633">Potassium transport</keyword>
<dbReference type="InterPro" id="IPR003445">
    <property type="entry name" value="Cat_transpt"/>
</dbReference>
<organism evidence="13 14">
    <name type="scientific">Paramagnetospirillum kuznetsovii</name>
    <dbReference type="NCBI Taxonomy" id="2053833"/>
    <lineage>
        <taxon>Bacteria</taxon>
        <taxon>Pseudomonadati</taxon>
        <taxon>Pseudomonadota</taxon>
        <taxon>Alphaproteobacteria</taxon>
        <taxon>Rhodospirillales</taxon>
        <taxon>Magnetospirillaceae</taxon>
        <taxon>Paramagnetospirillum</taxon>
    </lineage>
</organism>
<keyword evidence="10" id="KW-0997">Cell inner membrane</keyword>
<keyword evidence="2 10" id="KW-0813">Transport</keyword>
<feature type="transmembrane region" description="Helical" evidence="12">
    <location>
        <begin position="134"/>
        <end position="159"/>
    </location>
</feature>
<keyword evidence="3 10" id="KW-1003">Cell membrane</keyword>
<evidence type="ECO:0000256" key="5">
    <source>
        <dbReference type="ARBA" id="ARBA00022692"/>
    </source>
</evidence>
<reference evidence="13 14" key="1">
    <citation type="submission" date="2017-11" db="EMBL/GenBank/DDBJ databases">
        <title>Draft genome sequence of magnetotactic bacterium Magnetospirillum kuznetsovii LBB-42.</title>
        <authorList>
            <person name="Grouzdev D.S."/>
            <person name="Rysina M.S."/>
            <person name="Baslerov R.V."/>
            <person name="Koziaeva V."/>
        </authorList>
    </citation>
    <scope>NUCLEOTIDE SEQUENCE [LARGE SCALE GENOMIC DNA]</scope>
    <source>
        <strain evidence="13 14">LBB-42</strain>
    </source>
</reference>
<comment type="caution">
    <text evidence="13">The sequence shown here is derived from an EMBL/GenBank/DDBJ whole genome shotgun (WGS) entry which is preliminary data.</text>
</comment>
<feature type="transmembrane region" description="Helical" evidence="12">
    <location>
        <begin position="236"/>
        <end position="260"/>
    </location>
</feature>
<evidence type="ECO:0000256" key="7">
    <source>
        <dbReference type="ARBA" id="ARBA00022989"/>
    </source>
</evidence>
<feature type="transmembrane region" description="Helical" evidence="12">
    <location>
        <begin position="7"/>
        <end position="28"/>
    </location>
</feature>
<proteinExistence type="inferred from homology"/>
<comment type="similarity">
    <text evidence="10">Belongs to the TrkH potassium transport family.</text>
</comment>
<evidence type="ECO:0000256" key="8">
    <source>
        <dbReference type="ARBA" id="ARBA00023065"/>
    </source>
</evidence>
<dbReference type="RefSeq" id="WP_112141759.1">
    <property type="nucleotide sequence ID" value="NZ_PGTO01000001.1"/>
</dbReference>
<evidence type="ECO:0000256" key="9">
    <source>
        <dbReference type="ARBA" id="ARBA00023136"/>
    </source>
</evidence>
<keyword evidence="6 10" id="KW-0630">Potassium</keyword>
<dbReference type="EMBL" id="PGTO01000001">
    <property type="protein sequence ID" value="RAU23527.1"/>
    <property type="molecule type" value="Genomic_DNA"/>
</dbReference>
<feature type="transmembrane region" description="Helical" evidence="12">
    <location>
        <begin position="180"/>
        <end position="203"/>
    </location>
</feature>
<keyword evidence="7 12" id="KW-1133">Transmembrane helix</keyword>
<dbReference type="Proteomes" id="UP000251075">
    <property type="component" value="Unassembled WGS sequence"/>
</dbReference>
<dbReference type="GO" id="GO:0015379">
    <property type="term" value="F:potassium:chloride symporter activity"/>
    <property type="evidence" value="ECO:0007669"/>
    <property type="project" value="InterPro"/>
</dbReference>
<feature type="binding site" evidence="11">
    <location>
        <position position="220"/>
    </location>
    <ligand>
        <name>K(+)</name>
        <dbReference type="ChEBI" id="CHEBI:29103"/>
    </ligand>
</feature>
<keyword evidence="8 10" id="KW-0406">Ion transport</keyword>
<dbReference type="PANTHER" id="PTHR32024:SF3">
    <property type="entry name" value="TRK SYSTEM POTASSIUM UPTAKE PROTEIN"/>
    <property type="match status" value="1"/>
</dbReference>
<feature type="transmembrane region" description="Helical" evidence="12">
    <location>
        <begin position="390"/>
        <end position="415"/>
    </location>
</feature>
<name>A0A364P2Y5_9PROT</name>
<dbReference type="PIRSF" id="PIRSF006247">
    <property type="entry name" value="TrkH"/>
    <property type="match status" value="1"/>
</dbReference>
<gene>
    <name evidence="13" type="ORF">CU669_00005</name>
</gene>
<feature type="transmembrane region" description="Helical" evidence="12">
    <location>
        <begin position="40"/>
        <end position="59"/>
    </location>
</feature>
<feature type="binding site" evidence="11">
    <location>
        <position position="433"/>
    </location>
    <ligand>
        <name>K(+)</name>
        <dbReference type="ChEBI" id="CHEBI:29103"/>
    </ligand>
</feature>
<dbReference type="OrthoDB" id="9810952at2"/>
<comment type="function">
    <text evidence="10">Low-affinity potassium transport system. Interacts with Trk system potassium uptake protein TrkA.</text>
</comment>
<evidence type="ECO:0000256" key="2">
    <source>
        <dbReference type="ARBA" id="ARBA00022448"/>
    </source>
</evidence>
<feature type="binding site" evidence="11">
    <location>
        <position position="113"/>
    </location>
    <ligand>
        <name>K(+)</name>
        <dbReference type="ChEBI" id="CHEBI:29103"/>
    </ligand>
</feature>
<sequence>MTIDLRPVFQVIGILLCIVALSMVLPALLDYRDNHAEWRVFAVSCGLTLFAGLLLVLGTQTERQRRTVRQTYLAATFGWLVPALFAALPFIYGPLQMSFTDAAFEAISGLTSTGATVIHGLDGLPRGLLLWRVLLNWLGGLGVIAMAVAVLPNLAIGGMQMFRLEMPGPTERTTSRAKRIALVIFGVYLGLTGGLALLLWGAGMTGFEALAHAMATISTGGFSTSDASIGHFDSRWVELIIVIGMVAGGMPFLLFFQLVQGNAKAFLKDGQLRWYFGLMVLGCLGVSAWLAASRGLAPLDALRSGCFTAISVMTGTGLFTLEYGNWGGLPAAILFFLAFVGGCAGSTSGGVKVFRFQFLFADALVQMRHLLRPHAVLIPTFNRRPIPEEVLASVMGFLFVYALAFAMLSMALAFLGVDFITAISGAASALANLGPGLGNEIGPGGGYAGLPDLAKWLLAGGMLFGRLELFTVLVLFVPTFWKQ</sequence>